<reference evidence="1 2" key="1">
    <citation type="submission" date="2020-10" db="EMBL/GenBank/DDBJ databases">
        <title>Connecting structure to function with the recovery of over 1000 high-quality activated sludge metagenome-assembled genomes encoding full-length rRNA genes using long-read sequencing.</title>
        <authorList>
            <person name="Singleton C.M."/>
            <person name="Petriglieri F."/>
            <person name="Kristensen J.M."/>
            <person name="Kirkegaard R.H."/>
            <person name="Michaelsen T.Y."/>
            <person name="Andersen M.H."/>
            <person name="Karst S.M."/>
            <person name="Dueholm M.S."/>
            <person name="Nielsen P.H."/>
            <person name="Albertsen M."/>
        </authorList>
    </citation>
    <scope>NUCLEOTIDE SEQUENCE [LARGE SCALE GENOMIC DNA]</scope>
    <source>
        <strain evidence="1">AalE_18-Q3-R2-46_BAT3C.188</strain>
    </source>
</reference>
<evidence type="ECO:0000313" key="2">
    <source>
        <dbReference type="Proteomes" id="UP000718281"/>
    </source>
</evidence>
<dbReference type="Proteomes" id="UP000718281">
    <property type="component" value="Unassembled WGS sequence"/>
</dbReference>
<comment type="caution">
    <text evidence="1">The sequence shown here is derived from an EMBL/GenBank/DDBJ whole genome shotgun (WGS) entry which is preliminary data.</text>
</comment>
<sequence>MPRTCVAAYIPIANPSQRGGRYLSAAGNQPPGSGQMAETAMSAHTAAAAMA</sequence>
<evidence type="ECO:0000313" key="1">
    <source>
        <dbReference type="EMBL" id="MBK6301154.1"/>
    </source>
</evidence>
<proteinExistence type="predicted"/>
<protein>
    <submittedName>
        <fullName evidence="1">Uncharacterized protein</fullName>
    </submittedName>
</protein>
<organism evidence="1 2">
    <name type="scientific">Candidatus Phosphoribacter hodrii</name>
    <dbReference type="NCBI Taxonomy" id="2953743"/>
    <lineage>
        <taxon>Bacteria</taxon>
        <taxon>Bacillati</taxon>
        <taxon>Actinomycetota</taxon>
        <taxon>Actinomycetes</taxon>
        <taxon>Micrococcales</taxon>
        <taxon>Dermatophilaceae</taxon>
        <taxon>Candidatus Phosphoribacter</taxon>
    </lineage>
</organism>
<name>A0A934X672_9MICO</name>
<gene>
    <name evidence="1" type="ORF">IPF40_08910</name>
</gene>
<dbReference type="AlphaFoldDB" id="A0A934X672"/>
<accession>A0A934X672</accession>
<dbReference type="EMBL" id="JADIXZ010000004">
    <property type="protein sequence ID" value="MBK6301154.1"/>
    <property type="molecule type" value="Genomic_DNA"/>
</dbReference>